<gene>
    <name evidence="1" type="ORF">ILUMI_17013</name>
</gene>
<keyword evidence="2" id="KW-1185">Reference proteome</keyword>
<reference evidence="1" key="1">
    <citation type="submission" date="2019-08" db="EMBL/GenBank/DDBJ databases">
        <title>The genome of the North American firefly Photinus pyralis.</title>
        <authorList>
            <consortium name="Photinus pyralis genome working group"/>
            <person name="Fallon T.R."/>
            <person name="Sander Lower S.E."/>
            <person name="Weng J.-K."/>
        </authorList>
    </citation>
    <scope>NUCLEOTIDE SEQUENCE</scope>
    <source>
        <strain evidence="1">TRF0915ILg1</strain>
        <tissue evidence="1">Whole body</tissue>
    </source>
</reference>
<comment type="caution">
    <text evidence="1">The sequence shown here is derived from an EMBL/GenBank/DDBJ whole genome shotgun (WGS) entry which is preliminary data.</text>
</comment>
<proteinExistence type="predicted"/>
<organism evidence="1 2">
    <name type="scientific">Ignelater luminosus</name>
    <name type="common">Cucubano</name>
    <name type="synonym">Pyrophorus luminosus</name>
    <dbReference type="NCBI Taxonomy" id="2038154"/>
    <lineage>
        <taxon>Eukaryota</taxon>
        <taxon>Metazoa</taxon>
        <taxon>Ecdysozoa</taxon>
        <taxon>Arthropoda</taxon>
        <taxon>Hexapoda</taxon>
        <taxon>Insecta</taxon>
        <taxon>Pterygota</taxon>
        <taxon>Neoptera</taxon>
        <taxon>Endopterygota</taxon>
        <taxon>Coleoptera</taxon>
        <taxon>Polyphaga</taxon>
        <taxon>Elateriformia</taxon>
        <taxon>Elateroidea</taxon>
        <taxon>Elateridae</taxon>
        <taxon>Agrypninae</taxon>
        <taxon>Pyrophorini</taxon>
        <taxon>Ignelater</taxon>
    </lineage>
</organism>
<dbReference type="EMBL" id="VTPC01070287">
    <property type="protein sequence ID" value="KAF2889160.1"/>
    <property type="molecule type" value="Genomic_DNA"/>
</dbReference>
<accession>A0A8K0CKV6</accession>
<name>A0A8K0CKV6_IGNLU</name>
<dbReference type="AlphaFoldDB" id="A0A8K0CKV6"/>
<dbReference type="Proteomes" id="UP000801492">
    <property type="component" value="Unassembled WGS sequence"/>
</dbReference>
<sequence length="285" mass="31513">MIAVFVAHLVEKPPMSRSNHLQVISKIKNHPCVCTTKMSTRINNVYSRGKRILQAALSNLQNIENNNPPNFNSCISKSLGRNIFYTVQGLQSCEGGVVNQDAVPDTDIESSNIILEENEKNNVNEGQNLDCISSITTDEIPLVSENTTPVGVWCEYAINNYGSLLPIPGKTETFGVAEIAMEYENNETDLEGTPDMTNKEMQVVEDLSVINVEHESSKSHLESTGCGDITQLLSTTNHTDSSMSVCERRVSRISKKRLKAKKRRVSGLAYTGYKKAQSGKVVLWT</sequence>
<protein>
    <submittedName>
        <fullName evidence="1">Uncharacterized protein</fullName>
    </submittedName>
</protein>
<evidence type="ECO:0000313" key="2">
    <source>
        <dbReference type="Proteomes" id="UP000801492"/>
    </source>
</evidence>
<evidence type="ECO:0000313" key="1">
    <source>
        <dbReference type="EMBL" id="KAF2889160.1"/>
    </source>
</evidence>